<keyword evidence="9 10" id="KW-0472">Membrane</keyword>
<dbReference type="InterPro" id="IPR038770">
    <property type="entry name" value="Na+/solute_symporter_sf"/>
</dbReference>
<keyword evidence="13" id="KW-1185">Reference proteome</keyword>
<keyword evidence="2" id="KW-0813">Transport</keyword>
<feature type="transmembrane region" description="Helical" evidence="10">
    <location>
        <begin position="344"/>
        <end position="364"/>
    </location>
</feature>
<dbReference type="EMBL" id="CP000140">
    <property type="protein sequence ID" value="ABR45037.1"/>
    <property type="molecule type" value="Genomic_DNA"/>
</dbReference>
<feature type="transmembrane region" description="Helical" evidence="10">
    <location>
        <begin position="92"/>
        <end position="115"/>
    </location>
</feature>
<feature type="transmembrane region" description="Helical" evidence="10">
    <location>
        <begin position="370"/>
        <end position="387"/>
    </location>
</feature>
<evidence type="ECO:0000256" key="9">
    <source>
        <dbReference type="ARBA" id="ARBA00023136"/>
    </source>
</evidence>
<keyword evidence="5" id="KW-0633">Potassium transport</keyword>
<dbReference type="GO" id="GO:0006813">
    <property type="term" value="P:potassium ion transport"/>
    <property type="evidence" value="ECO:0007669"/>
    <property type="project" value="UniProtKB-KW"/>
</dbReference>
<name>A6LH73_PARD8</name>
<feature type="transmembrane region" description="Helical" evidence="10">
    <location>
        <begin position="310"/>
        <end position="332"/>
    </location>
</feature>
<evidence type="ECO:0000256" key="2">
    <source>
        <dbReference type="ARBA" id="ARBA00022448"/>
    </source>
</evidence>
<dbReference type="Pfam" id="PF00999">
    <property type="entry name" value="Na_H_Exchanger"/>
    <property type="match status" value="1"/>
</dbReference>
<evidence type="ECO:0000313" key="13">
    <source>
        <dbReference type="Proteomes" id="UP000000566"/>
    </source>
</evidence>
<dbReference type="KEGG" id="pdi:BDI_3333"/>
<dbReference type="Gene3D" id="1.20.1530.20">
    <property type="match status" value="1"/>
</dbReference>
<proteinExistence type="predicted"/>
<feature type="transmembrane region" description="Helical" evidence="10">
    <location>
        <begin position="60"/>
        <end position="80"/>
    </location>
</feature>
<dbReference type="NCBIfam" id="NF003715">
    <property type="entry name" value="PRK05326.1-2"/>
    <property type="match status" value="1"/>
</dbReference>
<evidence type="ECO:0000256" key="10">
    <source>
        <dbReference type="SAM" id="Phobius"/>
    </source>
</evidence>
<dbReference type="PROSITE" id="PS51202">
    <property type="entry name" value="RCK_C"/>
    <property type="match status" value="1"/>
</dbReference>
<keyword evidence="8" id="KW-0406">Ion transport</keyword>
<dbReference type="Gene3D" id="3.30.70.1450">
    <property type="entry name" value="Regulator of K+ conductance, C-terminal domain"/>
    <property type="match status" value="1"/>
</dbReference>
<feature type="domain" description="RCK C-terminal" evidence="11">
    <location>
        <begin position="410"/>
        <end position="494"/>
    </location>
</feature>
<feature type="transmembrane region" description="Helical" evidence="10">
    <location>
        <begin position="173"/>
        <end position="193"/>
    </location>
</feature>
<organism evidence="12 13">
    <name type="scientific">Parabacteroides distasonis (strain ATCC 8503 / DSM 20701 / CIP 104284 / JCM 5825 / NCTC 11152)</name>
    <dbReference type="NCBI Taxonomy" id="435591"/>
    <lineage>
        <taxon>Bacteria</taxon>
        <taxon>Pseudomonadati</taxon>
        <taxon>Bacteroidota</taxon>
        <taxon>Bacteroidia</taxon>
        <taxon>Bacteroidales</taxon>
        <taxon>Tannerellaceae</taxon>
        <taxon>Parabacteroides</taxon>
    </lineage>
</organism>
<feature type="transmembrane region" description="Helical" evidence="10">
    <location>
        <begin position="199"/>
        <end position="218"/>
    </location>
</feature>
<dbReference type="Proteomes" id="UP000000566">
    <property type="component" value="Chromosome"/>
</dbReference>
<evidence type="ECO:0000313" key="12">
    <source>
        <dbReference type="EMBL" id="ABR45037.1"/>
    </source>
</evidence>
<dbReference type="GO" id="GO:0005886">
    <property type="term" value="C:plasma membrane"/>
    <property type="evidence" value="ECO:0007669"/>
    <property type="project" value="UniProtKB-SubCell"/>
</dbReference>
<dbReference type="InterPro" id="IPR006153">
    <property type="entry name" value="Cation/H_exchanger_TM"/>
</dbReference>
<dbReference type="InterPro" id="IPR006037">
    <property type="entry name" value="RCK_C"/>
</dbReference>
<dbReference type="eggNOG" id="COG3263">
    <property type="taxonomic scope" value="Bacteria"/>
</dbReference>
<dbReference type="NCBIfam" id="NF003716">
    <property type="entry name" value="PRK05326.1-3"/>
    <property type="match status" value="1"/>
</dbReference>
<gene>
    <name evidence="12" type="ordered locus">BDI_3333</name>
</gene>
<keyword evidence="3" id="KW-0050">Antiport</keyword>
<dbReference type="SUPFAM" id="SSF116726">
    <property type="entry name" value="TrkA C-terminal domain-like"/>
    <property type="match status" value="1"/>
</dbReference>
<dbReference type="HOGENOM" id="CLU_005912_9_1_10"/>
<keyword evidence="5" id="KW-0630">Potassium</keyword>
<comment type="subcellular location">
    <subcellularLocation>
        <location evidence="1">Cell membrane</location>
        <topology evidence="1">Multi-pass membrane protein</topology>
    </subcellularLocation>
</comment>
<dbReference type="GO" id="GO:0015297">
    <property type="term" value="F:antiporter activity"/>
    <property type="evidence" value="ECO:0007669"/>
    <property type="project" value="UniProtKB-KW"/>
</dbReference>
<dbReference type="PANTHER" id="PTHR32507">
    <property type="entry name" value="NA(+)/H(+) ANTIPORTER 1"/>
    <property type="match status" value="1"/>
</dbReference>
<keyword evidence="7 10" id="KW-1133">Transmembrane helix</keyword>
<evidence type="ECO:0000256" key="5">
    <source>
        <dbReference type="ARBA" id="ARBA00022538"/>
    </source>
</evidence>
<feature type="transmembrane region" description="Helical" evidence="10">
    <location>
        <begin position="230"/>
        <end position="249"/>
    </location>
</feature>
<reference evidence="12 13" key="1">
    <citation type="journal article" date="2007" name="PLoS Biol.">
        <title>Evolution of symbiotic bacteria in the distal human intestine.</title>
        <authorList>
            <person name="Xu J."/>
            <person name="Mahowald M.A."/>
            <person name="Ley R.E."/>
            <person name="Lozupone C.A."/>
            <person name="Hamady M."/>
            <person name="Martens E.C."/>
            <person name="Henrissat B."/>
            <person name="Coutinho P.M."/>
            <person name="Minx P."/>
            <person name="Latreille P."/>
            <person name="Cordum H."/>
            <person name="Van Brunt A."/>
            <person name="Kim K."/>
            <person name="Fulton R.S."/>
            <person name="Fulton L.A."/>
            <person name="Clifton S.W."/>
            <person name="Wilson R.K."/>
            <person name="Knight R.D."/>
            <person name="Gordon J.I."/>
        </authorList>
    </citation>
    <scope>NUCLEOTIDE SEQUENCE [LARGE SCALE GENOMIC DNA]</scope>
    <source>
        <strain evidence="13">ATCC 8503 / DSM 20701 / CIP 104284 / JCM 5825 / NCTC 11152</strain>
    </source>
</reference>
<evidence type="ECO:0000256" key="8">
    <source>
        <dbReference type="ARBA" id="ARBA00023065"/>
    </source>
</evidence>
<dbReference type="STRING" id="435591.BDI_3333"/>
<dbReference type="PaxDb" id="435591-BDI_3333"/>
<accession>A6LH73</accession>
<evidence type="ECO:0000256" key="1">
    <source>
        <dbReference type="ARBA" id="ARBA00004651"/>
    </source>
</evidence>
<protein>
    <submittedName>
        <fullName evidence="12">Putative Na+/H+ exchanger</fullName>
    </submittedName>
</protein>
<feature type="transmembrane region" description="Helical" evidence="10">
    <location>
        <begin position="279"/>
        <end position="298"/>
    </location>
</feature>
<dbReference type="GO" id="GO:0008324">
    <property type="term" value="F:monoatomic cation transmembrane transporter activity"/>
    <property type="evidence" value="ECO:0007669"/>
    <property type="project" value="InterPro"/>
</dbReference>
<evidence type="ECO:0000256" key="6">
    <source>
        <dbReference type="ARBA" id="ARBA00022692"/>
    </source>
</evidence>
<dbReference type="InterPro" id="IPR036721">
    <property type="entry name" value="RCK_C_sf"/>
</dbReference>
<sequence length="501" mass="54828">MRMFQNPEQVLLIASVILFFSIFAGKAGYRFGLPALLLFLGVGMLFGSDGLGIQFSDPNVAQFIGMLALSIILFSGGMDTKVAEVKPIASQGVVLATLGVLATTFITGGFIYWLFGLFGKYVTLTFPESLLLAAVMSSTDSASVFSILRSKGVYLKERLRPTLELESGSNDPMAYMLTLLLIAYIQSGGMNIWEAGLSLVIQLSVGAIAGFLLGRLAVLIINKIDIDNESLYPILLLATAFFTFAATTLCKGNGYLAVYIAGLVVGNAKIVHKKSMGTFFDGFAWLWQIVMFLTLGLLVNPHELLPVTGVGVMVGVFMILIARPISVFLCLIPYKNFSFKGKLYISWVGLRGAVPIIFATYPMIAGIEHAGMFFNIVFFITILSLLIQGTTVTQAAKWLDMVDEPERKDEFGIELPEEIKSAMSEIDITPAVLSHGNKLMQLTLPDHTLAVMVKREGRYFIPKGNTELKENDKLLMISDNDEALLQAYDSLGVKDYTMKKN</sequence>
<keyword evidence="6 10" id="KW-0812">Transmembrane</keyword>
<evidence type="ECO:0000256" key="3">
    <source>
        <dbReference type="ARBA" id="ARBA00022449"/>
    </source>
</evidence>
<evidence type="ECO:0000256" key="4">
    <source>
        <dbReference type="ARBA" id="ARBA00022475"/>
    </source>
</evidence>
<feature type="transmembrane region" description="Helical" evidence="10">
    <location>
        <begin position="6"/>
        <end position="24"/>
    </location>
</feature>
<dbReference type="PANTHER" id="PTHR32507:SF7">
    <property type="entry name" value="K(+)_H(+) ANTIPORTER NHAP2"/>
    <property type="match status" value="1"/>
</dbReference>
<evidence type="ECO:0000256" key="7">
    <source>
        <dbReference type="ARBA" id="ARBA00022989"/>
    </source>
</evidence>
<feature type="transmembrane region" description="Helical" evidence="10">
    <location>
        <begin position="31"/>
        <end position="48"/>
    </location>
</feature>
<dbReference type="GO" id="GO:1902600">
    <property type="term" value="P:proton transmembrane transport"/>
    <property type="evidence" value="ECO:0007669"/>
    <property type="project" value="InterPro"/>
</dbReference>
<evidence type="ECO:0000259" key="11">
    <source>
        <dbReference type="PROSITE" id="PS51202"/>
    </source>
</evidence>
<keyword evidence="4" id="KW-1003">Cell membrane</keyword>
<dbReference type="AlphaFoldDB" id="A6LH73"/>